<dbReference type="AlphaFoldDB" id="A0A2P6MHP4"/>
<comment type="caution">
    <text evidence="1">The sequence shown here is derived from an EMBL/GenBank/DDBJ whole genome shotgun (WGS) entry which is preliminary data.</text>
</comment>
<evidence type="ECO:0008006" key="3">
    <source>
        <dbReference type="Google" id="ProtNLM"/>
    </source>
</evidence>
<reference evidence="1 2" key="1">
    <citation type="submission" date="2018-03" db="EMBL/GenBank/DDBJ databases">
        <title>Bacillus urumqiensis sp. nov., a moderately haloalkaliphilic bacterium isolated from a salt lake.</title>
        <authorList>
            <person name="Zhao B."/>
            <person name="Liao Z."/>
        </authorList>
    </citation>
    <scope>NUCLEOTIDE SEQUENCE [LARGE SCALE GENOMIC DNA]</scope>
    <source>
        <strain evidence="1 2">BZ-SZ-XJ18</strain>
    </source>
</reference>
<accession>A0A2P6MHP4</accession>
<name>A0A2P6MHP4_ALKUR</name>
<sequence length="934" mass="100463">MGIDGKSYVTVDGPNATVTAMVEQADSATITINPDEDLDVDALLEELDITAEELEAMLTEEVDVDEDGMVSATFTLPPGTHTATVEADGASNTSEPFTIEAEADLSEDIAAAELAISELVDLDDVTLRDRASIMAARALVDAILEVDEDAEIDGLDDLEALEAAIADLFEDAAIDDAYFVTTSSFNVEFDGGITGLDEEDFEVTVDIEGEDEFTLTSDEVEVTSNEEGTVYTFVHPDLDGTEGDVTVNFNDEDTVLEYDFTEDALQAAVDAVNAADNDEDLLAALQAPVLNLQNVNPDFIGAYLEEIDGSFTNTADRIQNAIDRANAEFEETVLENIETLNTTTSVEDFVEALQALGVNFFDEDDDDVDFDDVDIDYSELLQLYFDAIQEAQPESVEEVQAVLTAVQEGVVADAVADAVEAPSNDSITRAQGFIDFFLSDEDDIDELEEVLAGLEDVAAINDAIADADDDALVAALEDAEIEGLEIGDRDAEEFGDLFEDESFATLADVQSFLDEANEEFIDDALDTLNDIIEDGEVDDDEDLEAALTALGVDTDDAFDDGDVFANLFAGTTFSSIEDVRAARDEARLVNRVNTTTNLDSAFLELEDEDYFNLGTTGRSDVTRIFDELNDEDFTSEEDIRAALTEAITAYNERLDGVNNASSIVQTRDALREAVQGFDQLEGSTQLELAENFRDVVFTEDAIDDDDIDAEFDEDLGRYVFDNLTSVRNLLADDDVSGVDDGTLDTSLSFTSLADSEVINAEEVDSVDIAGEVESGSTVAVSIYEGQTDNSGDADITFTTTSNSDEEWSETVDLSGFADGDVFIEAIATNISGETDDENVTVEIDTALNDPSVTSSSATEIVADFAEDVANVNVGTETGVDVTNVSTASNVVTFTIDGADTDTDSFEFTAEDTNGNTGSYTAEFDGTDTWTITTP</sequence>
<dbReference type="EMBL" id="PVNS01000006">
    <property type="protein sequence ID" value="PRO65814.1"/>
    <property type="molecule type" value="Genomic_DNA"/>
</dbReference>
<evidence type="ECO:0000313" key="1">
    <source>
        <dbReference type="EMBL" id="PRO65814.1"/>
    </source>
</evidence>
<dbReference type="Proteomes" id="UP000243650">
    <property type="component" value="Unassembled WGS sequence"/>
</dbReference>
<evidence type="ECO:0000313" key="2">
    <source>
        <dbReference type="Proteomes" id="UP000243650"/>
    </source>
</evidence>
<organism evidence="1 2">
    <name type="scientific">Alkalicoccus urumqiensis</name>
    <name type="common">Bacillus urumqiensis</name>
    <dbReference type="NCBI Taxonomy" id="1548213"/>
    <lineage>
        <taxon>Bacteria</taxon>
        <taxon>Bacillati</taxon>
        <taxon>Bacillota</taxon>
        <taxon>Bacilli</taxon>
        <taxon>Bacillales</taxon>
        <taxon>Bacillaceae</taxon>
        <taxon>Alkalicoccus</taxon>
    </lineage>
</organism>
<keyword evidence="2" id="KW-1185">Reference proteome</keyword>
<proteinExistence type="predicted"/>
<protein>
    <recommendedName>
        <fullName evidence="3">Bacterial Ig-like domain-containing protein</fullName>
    </recommendedName>
</protein>
<gene>
    <name evidence="1" type="ORF">C6I21_07910</name>
</gene>